<reference evidence="5" key="3">
    <citation type="submission" date="2025-09" db="UniProtKB">
        <authorList>
            <consortium name="Ensembl"/>
        </authorList>
    </citation>
    <scope>IDENTIFICATION</scope>
</reference>
<keyword evidence="2" id="KW-0539">Nucleus</keyword>
<dbReference type="SUPFAM" id="SSF117839">
    <property type="entry name" value="WWE domain"/>
    <property type="match status" value="2"/>
</dbReference>
<dbReference type="PANTHER" id="PTHR45740">
    <property type="entry name" value="POLY [ADP-RIBOSE] POLYMERASE"/>
    <property type="match status" value="1"/>
</dbReference>
<evidence type="ECO:0000256" key="3">
    <source>
        <dbReference type="ARBA" id="ARBA00024347"/>
    </source>
</evidence>
<feature type="domain" description="WWE" evidence="4">
    <location>
        <begin position="191"/>
        <end position="271"/>
    </location>
</feature>
<dbReference type="InterPro" id="IPR051712">
    <property type="entry name" value="ARTD-AVP"/>
</dbReference>
<keyword evidence="6" id="KW-1185">Reference proteome</keyword>
<protein>
    <recommendedName>
        <fullName evidence="4">WWE domain-containing protein</fullName>
    </recommendedName>
</protein>
<dbReference type="GO" id="GO:0005634">
    <property type="term" value="C:nucleus"/>
    <property type="evidence" value="ECO:0007669"/>
    <property type="project" value="UniProtKB-SubCell"/>
</dbReference>
<dbReference type="InterPro" id="IPR037197">
    <property type="entry name" value="WWE_dom_sf"/>
</dbReference>
<dbReference type="Pfam" id="PF02825">
    <property type="entry name" value="WWE"/>
    <property type="match status" value="2"/>
</dbReference>
<evidence type="ECO:0000256" key="1">
    <source>
        <dbReference type="ARBA" id="ARBA00004123"/>
    </source>
</evidence>
<sequence>MQREVIFFFVFTGGFSELRINEGAKVYLQETIVNRKYYEWQLSVGHQWLKIENDHVIETHYCHPGAKGIGINTCHGKVFIDFDRLQTNDPGMKVRRLSFLPQGQTEDIGWYFRDGQVWREYGSQGLSMLSPSVSSREVERQFTLNPQGTFAFSGYMIDFSNMTEFHAFTGSYRRVRRRPKFTSNTGVLGSTSALPTAASSQTYRWELIGDCPNWTEHQARTCLFDSSGTERQYQLNQRGTLHFKMNRSSYTLGFSVTQINLSTGTTRAVRRLNR</sequence>
<reference evidence="6" key="1">
    <citation type="submission" date="2020-03" db="EMBL/GenBank/DDBJ databases">
        <title>Evolution of repeat sequences and sex chromosomes of tilapia species revealed by chromosome-level genomes.</title>
        <authorList>
            <person name="Xu L."/>
            <person name="Tao W."/>
            <person name="Wang D."/>
            <person name="Zhou Q."/>
        </authorList>
    </citation>
    <scope>NUCLEOTIDE SEQUENCE [LARGE SCALE GENOMIC DNA]</scope>
    <source>
        <strain evidence="6">Israel</strain>
    </source>
</reference>
<dbReference type="Gene3D" id="3.30.720.50">
    <property type="match status" value="2"/>
</dbReference>
<gene>
    <name evidence="5" type="primary">PEF1</name>
</gene>
<dbReference type="InterPro" id="IPR004170">
    <property type="entry name" value="WWE_dom"/>
</dbReference>
<dbReference type="Proteomes" id="UP000472276">
    <property type="component" value="Unassembled WGS sequence"/>
</dbReference>
<comment type="subcellular location">
    <subcellularLocation>
        <location evidence="1">Nucleus</location>
    </subcellularLocation>
</comment>
<evidence type="ECO:0000313" key="6">
    <source>
        <dbReference type="Proteomes" id="UP000472276"/>
    </source>
</evidence>
<name>A0AAZ1XJV9_OREAU</name>
<dbReference type="Pfam" id="PF23466">
    <property type="entry name" value="WWE_4"/>
    <property type="match status" value="1"/>
</dbReference>
<evidence type="ECO:0000313" key="5">
    <source>
        <dbReference type="Ensembl" id="ENSOABP00000067875.1"/>
    </source>
</evidence>
<dbReference type="GO" id="GO:0003950">
    <property type="term" value="F:NAD+ poly-ADP-ribosyltransferase activity"/>
    <property type="evidence" value="ECO:0007669"/>
    <property type="project" value="TreeGrafter"/>
</dbReference>
<dbReference type="Ensembl" id="ENSOABT00000068813.1">
    <property type="protein sequence ID" value="ENSOABP00000067875.1"/>
    <property type="gene ID" value="ENSOABG00000037127.1"/>
</dbReference>
<evidence type="ECO:0000256" key="2">
    <source>
        <dbReference type="ARBA" id="ARBA00023242"/>
    </source>
</evidence>
<dbReference type="PROSITE" id="PS50918">
    <property type="entry name" value="WWE"/>
    <property type="match status" value="2"/>
</dbReference>
<feature type="domain" description="WWE" evidence="4">
    <location>
        <begin position="96"/>
        <end position="177"/>
    </location>
</feature>
<evidence type="ECO:0000259" key="4">
    <source>
        <dbReference type="PROSITE" id="PS50918"/>
    </source>
</evidence>
<dbReference type="AlphaFoldDB" id="A0AAZ1XJV9"/>
<accession>A0AAZ1XJV9</accession>
<comment type="similarity">
    <text evidence="3">Belongs to the ARTD/PARP family.</text>
</comment>
<dbReference type="PANTHER" id="PTHR45740:SF14">
    <property type="entry name" value="NOVEL PROTEIN"/>
    <property type="match status" value="1"/>
</dbReference>
<organism evidence="5 6">
    <name type="scientific">Oreochromis aureus</name>
    <name type="common">Israeli tilapia</name>
    <name type="synonym">Chromis aureus</name>
    <dbReference type="NCBI Taxonomy" id="47969"/>
    <lineage>
        <taxon>Eukaryota</taxon>
        <taxon>Metazoa</taxon>
        <taxon>Chordata</taxon>
        <taxon>Craniata</taxon>
        <taxon>Vertebrata</taxon>
        <taxon>Euteleostomi</taxon>
        <taxon>Actinopterygii</taxon>
        <taxon>Neopterygii</taxon>
        <taxon>Teleostei</taxon>
        <taxon>Neoteleostei</taxon>
        <taxon>Acanthomorphata</taxon>
        <taxon>Ovalentaria</taxon>
        <taxon>Cichlomorphae</taxon>
        <taxon>Cichliformes</taxon>
        <taxon>Cichlidae</taxon>
        <taxon>African cichlids</taxon>
        <taxon>Pseudocrenilabrinae</taxon>
        <taxon>Oreochromini</taxon>
        <taxon>Oreochromis</taxon>
    </lineage>
</organism>
<dbReference type="GO" id="GO:1990404">
    <property type="term" value="F:NAD+-protein mono-ADP-ribosyltransferase activity"/>
    <property type="evidence" value="ECO:0007669"/>
    <property type="project" value="TreeGrafter"/>
</dbReference>
<proteinExistence type="inferred from homology"/>
<reference evidence="5" key="2">
    <citation type="submission" date="2025-08" db="UniProtKB">
        <authorList>
            <consortium name="Ensembl"/>
        </authorList>
    </citation>
    <scope>IDENTIFICATION</scope>
</reference>